<organism evidence="1 2">
    <name type="scientific">Rhizophagus irregularis (strain DAOM 197198w)</name>
    <name type="common">Glomus intraradices</name>
    <dbReference type="NCBI Taxonomy" id="1432141"/>
    <lineage>
        <taxon>Eukaryota</taxon>
        <taxon>Fungi</taxon>
        <taxon>Fungi incertae sedis</taxon>
        <taxon>Mucoromycota</taxon>
        <taxon>Glomeromycotina</taxon>
        <taxon>Glomeromycetes</taxon>
        <taxon>Glomerales</taxon>
        <taxon>Glomeraceae</taxon>
        <taxon>Rhizophagus</taxon>
    </lineage>
</organism>
<dbReference type="OrthoDB" id="2393739at2759"/>
<sequence length="147" mass="16969">MSLAKYIHIDNHEESSIPEFIAHIGKMTDDEEDNQHNELNELMNTSDEASLDRSSIVGNVALEISRILSDSQNENDQLYEENLDDNENEEVIQQLPSVGEFPDIQYIIQHPRPIPITFHPFQQFFTDVIFNITILLQIRQSHDAFSS</sequence>
<accession>A0A015JIB3</accession>
<reference evidence="1 2" key="1">
    <citation type="submission" date="2014-02" db="EMBL/GenBank/DDBJ databases">
        <title>Single nucleus genome sequencing reveals high similarity among nuclei of an endomycorrhizal fungus.</title>
        <authorList>
            <person name="Lin K."/>
            <person name="Geurts R."/>
            <person name="Zhang Z."/>
            <person name="Limpens E."/>
            <person name="Saunders D.G."/>
            <person name="Mu D."/>
            <person name="Pang E."/>
            <person name="Cao H."/>
            <person name="Cha H."/>
            <person name="Lin T."/>
            <person name="Zhou Q."/>
            <person name="Shang Y."/>
            <person name="Li Y."/>
            <person name="Ivanov S."/>
            <person name="Sharma T."/>
            <person name="Velzen R.V."/>
            <person name="Ruijter N.D."/>
            <person name="Aanen D.K."/>
            <person name="Win J."/>
            <person name="Kamoun S."/>
            <person name="Bisseling T."/>
            <person name="Huang S."/>
        </authorList>
    </citation>
    <scope>NUCLEOTIDE SEQUENCE [LARGE SCALE GENOMIC DNA]</scope>
    <source>
        <strain evidence="2">DAOM197198w</strain>
    </source>
</reference>
<dbReference type="HOGENOM" id="CLU_1769140_0_0_1"/>
<gene>
    <name evidence="1" type="ORF">RirG_232820</name>
</gene>
<proteinExistence type="predicted"/>
<dbReference type="AlphaFoldDB" id="A0A015JIB3"/>
<dbReference type="Proteomes" id="UP000022910">
    <property type="component" value="Unassembled WGS sequence"/>
</dbReference>
<protein>
    <submittedName>
        <fullName evidence="1">Uncharacterized protein</fullName>
    </submittedName>
</protein>
<comment type="caution">
    <text evidence="1">The sequence shown here is derived from an EMBL/GenBank/DDBJ whole genome shotgun (WGS) entry which is preliminary data.</text>
</comment>
<name>A0A015JIB3_RHIIW</name>
<dbReference type="EMBL" id="JEMT01028451">
    <property type="protein sequence ID" value="EXX54629.1"/>
    <property type="molecule type" value="Genomic_DNA"/>
</dbReference>
<evidence type="ECO:0000313" key="1">
    <source>
        <dbReference type="EMBL" id="EXX54629.1"/>
    </source>
</evidence>
<evidence type="ECO:0000313" key="2">
    <source>
        <dbReference type="Proteomes" id="UP000022910"/>
    </source>
</evidence>
<keyword evidence="2" id="KW-1185">Reference proteome</keyword>